<organism evidence="1 2">
    <name type="scientific">Wohlfahrtiimonas larvae</name>
    <dbReference type="NCBI Taxonomy" id="1157986"/>
    <lineage>
        <taxon>Bacteria</taxon>
        <taxon>Pseudomonadati</taxon>
        <taxon>Pseudomonadota</taxon>
        <taxon>Gammaproteobacteria</taxon>
        <taxon>Cardiobacteriales</taxon>
        <taxon>Ignatzschineriaceae</taxon>
        <taxon>Wohlfahrtiimonas</taxon>
    </lineage>
</organism>
<accession>A0ABP9MRP2</accession>
<proteinExistence type="predicted"/>
<keyword evidence="2" id="KW-1185">Reference proteome</keyword>
<name>A0ABP9MRP2_9GAMM</name>
<evidence type="ECO:0000313" key="1">
    <source>
        <dbReference type="EMBL" id="GAA5099167.1"/>
    </source>
</evidence>
<protein>
    <submittedName>
        <fullName evidence="1">Uncharacterized protein</fullName>
    </submittedName>
</protein>
<evidence type="ECO:0000313" key="2">
    <source>
        <dbReference type="Proteomes" id="UP001500631"/>
    </source>
</evidence>
<dbReference type="Proteomes" id="UP001500631">
    <property type="component" value="Unassembled WGS sequence"/>
</dbReference>
<sequence length="137" mass="16221">MKKILCILGMLSYALAQPEGFVHPSSYDETDQQYQKVLEYIEQYNINQYCNTDDSICHPNVLRAAESDNISAFLSLSTVQNQEYLNRLIEEYCNTDFFQCGYANLLKLYEEKLWCDVGIWEMRDEQNINFKNRQYPK</sequence>
<dbReference type="RefSeq" id="WP_077925327.1">
    <property type="nucleotide sequence ID" value="NZ_BAABKE010000004.1"/>
</dbReference>
<dbReference type="EMBL" id="BAABKE010000004">
    <property type="protein sequence ID" value="GAA5099167.1"/>
    <property type="molecule type" value="Genomic_DNA"/>
</dbReference>
<gene>
    <name evidence="1" type="ORF">GCM10023338_12390</name>
</gene>
<reference evidence="2" key="1">
    <citation type="journal article" date="2019" name="Int. J. Syst. Evol. Microbiol.">
        <title>The Global Catalogue of Microorganisms (GCM) 10K type strain sequencing project: providing services to taxonomists for standard genome sequencing and annotation.</title>
        <authorList>
            <consortium name="The Broad Institute Genomics Platform"/>
            <consortium name="The Broad Institute Genome Sequencing Center for Infectious Disease"/>
            <person name="Wu L."/>
            <person name="Ma J."/>
        </authorList>
    </citation>
    <scope>NUCLEOTIDE SEQUENCE [LARGE SCALE GENOMIC DNA]</scope>
    <source>
        <strain evidence="2">JCM 18424</strain>
    </source>
</reference>
<comment type="caution">
    <text evidence="1">The sequence shown here is derived from an EMBL/GenBank/DDBJ whole genome shotgun (WGS) entry which is preliminary data.</text>
</comment>